<dbReference type="PROSITE" id="PS51674">
    <property type="entry name" value="4FE4S_WBL"/>
    <property type="match status" value="1"/>
</dbReference>
<evidence type="ECO:0000259" key="1">
    <source>
        <dbReference type="PROSITE" id="PS51674"/>
    </source>
</evidence>
<dbReference type="InterPro" id="IPR034768">
    <property type="entry name" value="4FE4S_WBL"/>
</dbReference>
<dbReference type="Pfam" id="PF02467">
    <property type="entry name" value="Whib"/>
    <property type="match status" value="1"/>
</dbReference>
<dbReference type="Proteomes" id="UP000735541">
    <property type="component" value="Unassembled WGS sequence"/>
</dbReference>
<name>A0ABS6U0S5_STRHA</name>
<accession>A0ABS6U0S5</accession>
<evidence type="ECO:0000313" key="3">
    <source>
        <dbReference type="Proteomes" id="UP000735541"/>
    </source>
</evidence>
<sequence length="184" mass="20053">MTSTQAQRTRRTVLQAAVTAGARCGDREVYRDLLERARNVPPSTWAAQREAARKLCSGCPIRAACEELALRDGTGNRADDGLVRGGRTGQELAIAREIRQPARLAAAATADRHERFTLAYTLTTGPITKKGLRREAVERIGAMAMRGYDRGEVWDIAVYDAIGDDVTDDFAFAREDCPSQGIAA</sequence>
<feature type="domain" description="4Fe-4S Wbl-type" evidence="1">
    <location>
        <begin position="23"/>
        <end position="94"/>
    </location>
</feature>
<dbReference type="RefSeq" id="WP_228873845.1">
    <property type="nucleotide sequence ID" value="NZ_JAHUVW010000004.1"/>
</dbReference>
<proteinExistence type="predicted"/>
<evidence type="ECO:0000313" key="2">
    <source>
        <dbReference type="EMBL" id="MBV7674127.1"/>
    </source>
</evidence>
<keyword evidence="3" id="KW-1185">Reference proteome</keyword>
<protein>
    <submittedName>
        <fullName evidence="2">WhiB family transcriptional regulator</fullName>
    </submittedName>
</protein>
<comment type="caution">
    <text evidence="2">The sequence shown here is derived from an EMBL/GenBank/DDBJ whole genome shotgun (WGS) entry which is preliminary data.</text>
</comment>
<organism evidence="2 3">
    <name type="scientific">Streptomyces halstedii</name>
    <dbReference type="NCBI Taxonomy" id="1944"/>
    <lineage>
        <taxon>Bacteria</taxon>
        <taxon>Bacillati</taxon>
        <taxon>Actinomycetota</taxon>
        <taxon>Actinomycetes</taxon>
        <taxon>Kitasatosporales</taxon>
        <taxon>Streptomycetaceae</taxon>
        <taxon>Streptomyces</taxon>
    </lineage>
</organism>
<gene>
    <name evidence="2" type="ORF">STHAL_32285</name>
</gene>
<reference evidence="2 3" key="1">
    <citation type="submission" date="2021-07" db="EMBL/GenBank/DDBJ databases">
        <title>Sequencing Streptomyces halstedii LGO-A4 genome an citrus endophytic actinomycete.</title>
        <authorList>
            <person name="Samborskyy M."/>
            <person name="Scott N."/>
            <person name="Deglau R."/>
            <person name="Dickens S."/>
            <person name="Oliveira L.G."/>
        </authorList>
    </citation>
    <scope>NUCLEOTIDE SEQUENCE [LARGE SCALE GENOMIC DNA]</scope>
    <source>
        <strain evidence="2 3">LGO-A4</strain>
    </source>
</reference>
<dbReference type="EMBL" id="JAHUVW010000004">
    <property type="protein sequence ID" value="MBV7674127.1"/>
    <property type="molecule type" value="Genomic_DNA"/>
</dbReference>